<accession>A0ABR2EJH2</accession>
<gene>
    <name evidence="1" type="ORF">V6N12_012900</name>
</gene>
<evidence type="ECO:0000313" key="1">
    <source>
        <dbReference type="EMBL" id="KAK8560097.1"/>
    </source>
</evidence>
<keyword evidence="2" id="KW-1185">Reference proteome</keyword>
<evidence type="ECO:0000313" key="2">
    <source>
        <dbReference type="Proteomes" id="UP001472677"/>
    </source>
</evidence>
<reference evidence="1 2" key="1">
    <citation type="journal article" date="2024" name="G3 (Bethesda)">
        <title>Genome assembly of Hibiscus sabdariffa L. provides insights into metabolisms of medicinal natural products.</title>
        <authorList>
            <person name="Kim T."/>
        </authorList>
    </citation>
    <scope>NUCLEOTIDE SEQUENCE [LARGE SCALE GENOMIC DNA]</scope>
    <source>
        <strain evidence="1">TK-2024</strain>
        <tissue evidence="1">Old leaves</tissue>
    </source>
</reference>
<organism evidence="1 2">
    <name type="scientific">Hibiscus sabdariffa</name>
    <name type="common">roselle</name>
    <dbReference type="NCBI Taxonomy" id="183260"/>
    <lineage>
        <taxon>Eukaryota</taxon>
        <taxon>Viridiplantae</taxon>
        <taxon>Streptophyta</taxon>
        <taxon>Embryophyta</taxon>
        <taxon>Tracheophyta</taxon>
        <taxon>Spermatophyta</taxon>
        <taxon>Magnoliopsida</taxon>
        <taxon>eudicotyledons</taxon>
        <taxon>Gunneridae</taxon>
        <taxon>Pentapetalae</taxon>
        <taxon>rosids</taxon>
        <taxon>malvids</taxon>
        <taxon>Malvales</taxon>
        <taxon>Malvaceae</taxon>
        <taxon>Malvoideae</taxon>
        <taxon>Hibiscus</taxon>
    </lineage>
</organism>
<proteinExistence type="predicted"/>
<dbReference type="EMBL" id="JBBPBM010000014">
    <property type="protein sequence ID" value="KAK8560097.1"/>
    <property type="molecule type" value="Genomic_DNA"/>
</dbReference>
<dbReference type="Proteomes" id="UP001472677">
    <property type="component" value="Unassembled WGS sequence"/>
</dbReference>
<name>A0ABR2EJH2_9ROSI</name>
<sequence length="157" mass="16746">MEVEHNGKQENMVAHADGNTKGAVSLVGTVRVQQPISKTVAYMVSNPDKRGIRVGINGKGSDQAEVVVLELESMPHIERHTVVQGGGSHTAAAYDRIDSMVSDLGNGRERIGVIEEDDPGDPPMNVTTTVSKEGGNIGVRQVLVSDVIFGILYAKLK</sequence>
<protein>
    <submittedName>
        <fullName evidence="1">Uncharacterized protein</fullName>
    </submittedName>
</protein>
<comment type="caution">
    <text evidence="1">The sequence shown here is derived from an EMBL/GenBank/DDBJ whole genome shotgun (WGS) entry which is preliminary data.</text>
</comment>